<dbReference type="RefSeq" id="WP_101395432.1">
    <property type="nucleotide sequence ID" value="NZ_PJNE01000001.1"/>
</dbReference>
<accession>A0A2N3YJC7</accession>
<proteinExistence type="predicted"/>
<protein>
    <submittedName>
        <fullName evidence="2">Putative membrane protein</fullName>
    </submittedName>
</protein>
<dbReference type="PANTHER" id="PTHR36974:SF1">
    <property type="entry name" value="DOXX FAMILY MEMBRANE PROTEIN"/>
    <property type="match status" value="1"/>
</dbReference>
<evidence type="ECO:0000313" key="2">
    <source>
        <dbReference type="EMBL" id="PKW26940.1"/>
    </source>
</evidence>
<feature type="transmembrane region" description="Helical" evidence="1">
    <location>
        <begin position="78"/>
        <end position="95"/>
    </location>
</feature>
<keyword evidence="1" id="KW-0472">Membrane</keyword>
<gene>
    <name evidence="2" type="ORF">ATL31_1769</name>
</gene>
<comment type="caution">
    <text evidence="2">The sequence shown here is derived from an EMBL/GenBank/DDBJ whole genome shotgun (WGS) entry which is preliminary data.</text>
</comment>
<dbReference type="AlphaFoldDB" id="A0A2N3YJC7"/>
<feature type="transmembrane region" description="Helical" evidence="1">
    <location>
        <begin position="52"/>
        <end position="71"/>
    </location>
</feature>
<keyword evidence="1" id="KW-1133">Transmembrane helix</keyword>
<dbReference type="Proteomes" id="UP000233781">
    <property type="component" value="Unassembled WGS sequence"/>
</dbReference>
<evidence type="ECO:0000313" key="3">
    <source>
        <dbReference type="Proteomes" id="UP000233781"/>
    </source>
</evidence>
<dbReference type="PANTHER" id="PTHR36974">
    <property type="entry name" value="MEMBRANE PROTEIN-RELATED"/>
    <property type="match status" value="1"/>
</dbReference>
<dbReference type="OrthoDB" id="9788974at2"/>
<name>A0A2N3YJC7_9MICO</name>
<organism evidence="2 3">
    <name type="scientific">Phycicoccus duodecadis</name>
    <dbReference type="NCBI Taxonomy" id="173053"/>
    <lineage>
        <taxon>Bacteria</taxon>
        <taxon>Bacillati</taxon>
        <taxon>Actinomycetota</taxon>
        <taxon>Actinomycetes</taxon>
        <taxon>Micrococcales</taxon>
        <taxon>Intrasporangiaceae</taxon>
        <taxon>Phycicoccus</taxon>
    </lineage>
</organism>
<reference evidence="2 3" key="1">
    <citation type="submission" date="2017-12" db="EMBL/GenBank/DDBJ databases">
        <title>Sequencing the genomes of 1000 Actinobacteria strains.</title>
        <authorList>
            <person name="Klenk H.-P."/>
        </authorList>
    </citation>
    <scope>NUCLEOTIDE SEQUENCE [LARGE SCALE GENOMIC DNA]</scope>
    <source>
        <strain evidence="2 3">DSM 12806</strain>
    </source>
</reference>
<evidence type="ECO:0000256" key="1">
    <source>
        <dbReference type="SAM" id="Phobius"/>
    </source>
</evidence>
<sequence>MHLRPAAVPTSVPRTAGRLAFAAFLAVAGVAHLVSAGSFRAQIPPWLPAPELVIALSGVLELALAAALALAPRRYRPAVGWVVAGFLVAVFPGNISQFVTGTDGFGLDTDRARGIRLLFQPLLVALVLWCTGAWAARTSDAPPRP</sequence>
<dbReference type="EMBL" id="PJNE01000001">
    <property type="protein sequence ID" value="PKW26940.1"/>
    <property type="molecule type" value="Genomic_DNA"/>
</dbReference>
<feature type="transmembrane region" description="Helical" evidence="1">
    <location>
        <begin position="115"/>
        <end position="136"/>
    </location>
</feature>
<keyword evidence="1" id="KW-0812">Transmembrane</keyword>
<keyword evidence="3" id="KW-1185">Reference proteome</keyword>